<comment type="caution">
    <text evidence="1">The sequence shown here is derived from an EMBL/GenBank/DDBJ whole genome shotgun (WGS) entry which is preliminary data.</text>
</comment>
<gene>
    <name evidence="1" type="ORF">EMPG_14784</name>
</gene>
<evidence type="ECO:0000313" key="2">
    <source>
        <dbReference type="Proteomes" id="UP000053573"/>
    </source>
</evidence>
<sequence>MEVLGADFETASAWPRTRLSYLGDELLSAASQASTICARMETQVPLRALPLGWYHARALSTPKNSRNALGSRTVRDIGPISVQARFPVLERARHTSDLMGSENVAGKSQNLKCRPEDSYFRLSLLSSGQNTRANRRL</sequence>
<name>A0A0H1BFD9_9EURO</name>
<evidence type="ECO:0000313" key="1">
    <source>
        <dbReference type="EMBL" id="KLJ09798.1"/>
    </source>
</evidence>
<reference evidence="2" key="1">
    <citation type="journal article" date="2015" name="PLoS Genet.">
        <title>The dynamic genome and transcriptome of the human fungal pathogen Blastomyces and close relative Emmonsia.</title>
        <authorList>
            <person name="Munoz J.F."/>
            <person name="Gauthier G.M."/>
            <person name="Desjardins C.A."/>
            <person name="Gallo J.E."/>
            <person name="Holder J."/>
            <person name="Sullivan T.D."/>
            <person name="Marty A.J."/>
            <person name="Carmen J.C."/>
            <person name="Chen Z."/>
            <person name="Ding L."/>
            <person name="Gujja S."/>
            <person name="Magrini V."/>
            <person name="Misas E."/>
            <person name="Mitreva M."/>
            <person name="Priest M."/>
            <person name="Saif S."/>
            <person name="Whiston E.A."/>
            <person name="Young S."/>
            <person name="Zeng Q."/>
            <person name="Goldman W.E."/>
            <person name="Mardis E.R."/>
            <person name="Taylor J.W."/>
            <person name="McEwen J.G."/>
            <person name="Clay O.K."/>
            <person name="Klein B.S."/>
            <person name="Cuomo C.A."/>
        </authorList>
    </citation>
    <scope>NUCLEOTIDE SEQUENCE [LARGE SCALE GENOMIC DNA]</scope>
    <source>
        <strain evidence="2">UAMH 139</strain>
    </source>
</reference>
<accession>A0A0H1BFD9</accession>
<proteinExistence type="predicted"/>
<dbReference type="AlphaFoldDB" id="A0A0H1BFD9"/>
<protein>
    <submittedName>
        <fullName evidence="1">Uncharacterized protein</fullName>
    </submittedName>
</protein>
<keyword evidence="2" id="KW-1185">Reference proteome</keyword>
<dbReference type="Proteomes" id="UP000053573">
    <property type="component" value="Unassembled WGS sequence"/>
</dbReference>
<organism evidence="1 2">
    <name type="scientific">Blastomyces silverae</name>
    <dbReference type="NCBI Taxonomy" id="2060906"/>
    <lineage>
        <taxon>Eukaryota</taxon>
        <taxon>Fungi</taxon>
        <taxon>Dikarya</taxon>
        <taxon>Ascomycota</taxon>
        <taxon>Pezizomycotina</taxon>
        <taxon>Eurotiomycetes</taxon>
        <taxon>Eurotiomycetidae</taxon>
        <taxon>Onygenales</taxon>
        <taxon>Ajellomycetaceae</taxon>
        <taxon>Blastomyces</taxon>
    </lineage>
</organism>
<dbReference type="EMBL" id="LDEV01002260">
    <property type="protein sequence ID" value="KLJ09798.1"/>
    <property type="molecule type" value="Genomic_DNA"/>
</dbReference>